<organism evidence="1 2">
    <name type="scientific">Polypedilum vanderplanki</name>
    <name type="common">Sleeping chironomid midge</name>
    <dbReference type="NCBI Taxonomy" id="319348"/>
    <lineage>
        <taxon>Eukaryota</taxon>
        <taxon>Metazoa</taxon>
        <taxon>Ecdysozoa</taxon>
        <taxon>Arthropoda</taxon>
        <taxon>Hexapoda</taxon>
        <taxon>Insecta</taxon>
        <taxon>Pterygota</taxon>
        <taxon>Neoptera</taxon>
        <taxon>Endopterygota</taxon>
        <taxon>Diptera</taxon>
        <taxon>Nematocera</taxon>
        <taxon>Chironomoidea</taxon>
        <taxon>Chironomidae</taxon>
        <taxon>Chironominae</taxon>
        <taxon>Polypedilum</taxon>
        <taxon>Polypedilum</taxon>
    </lineage>
</organism>
<accession>A0A9J6BWV9</accession>
<evidence type="ECO:0000313" key="2">
    <source>
        <dbReference type="Proteomes" id="UP001107558"/>
    </source>
</evidence>
<keyword evidence="2" id="KW-1185">Reference proteome</keyword>
<name>A0A9J6BWV9_POLVA</name>
<dbReference type="Proteomes" id="UP001107558">
    <property type="component" value="Chromosome 2"/>
</dbReference>
<comment type="caution">
    <text evidence="1">The sequence shown here is derived from an EMBL/GenBank/DDBJ whole genome shotgun (WGS) entry which is preliminary data.</text>
</comment>
<dbReference type="SUPFAM" id="SSF103196">
    <property type="entry name" value="Roadblock/LC7 domain"/>
    <property type="match status" value="1"/>
</dbReference>
<sequence>MEKNRYEEQIAAMIRIEETGGTKQGEKMVRGTVLVEDEEIIRTSLDSTTTFSLIRNTIDMKELCDHFTREQNPGDKVNFIRVDYKDNVRKDLCQQIMMCFEDNLKGIVIQDYVIRDLRIRPNEGKEAKDYKHFQQNVFFPSLDKLSS</sequence>
<reference evidence="1" key="1">
    <citation type="submission" date="2021-03" db="EMBL/GenBank/DDBJ databases">
        <title>Chromosome level genome of the anhydrobiotic midge Polypedilum vanderplanki.</title>
        <authorList>
            <person name="Yoshida Y."/>
            <person name="Kikawada T."/>
            <person name="Gusev O."/>
        </authorList>
    </citation>
    <scope>NUCLEOTIDE SEQUENCE</scope>
    <source>
        <strain evidence="1">NIAS01</strain>
        <tissue evidence="1">Whole body or cell culture</tissue>
    </source>
</reference>
<dbReference type="EMBL" id="JADBJN010000002">
    <property type="protein sequence ID" value="KAG5674375.1"/>
    <property type="molecule type" value="Genomic_DNA"/>
</dbReference>
<dbReference type="AlphaFoldDB" id="A0A9J6BWV9"/>
<gene>
    <name evidence="1" type="ORF">PVAND_004349</name>
</gene>
<proteinExistence type="predicted"/>
<evidence type="ECO:0000313" key="1">
    <source>
        <dbReference type="EMBL" id="KAG5674375.1"/>
    </source>
</evidence>
<protein>
    <submittedName>
        <fullName evidence="1">Uncharacterized protein</fullName>
    </submittedName>
</protein>